<dbReference type="Pfam" id="PF08281">
    <property type="entry name" value="Sigma70_r4_2"/>
    <property type="match status" value="1"/>
</dbReference>
<dbReference type="Proteomes" id="UP001549749">
    <property type="component" value="Unassembled WGS sequence"/>
</dbReference>
<evidence type="ECO:0000256" key="4">
    <source>
        <dbReference type="ARBA" id="ARBA00023163"/>
    </source>
</evidence>
<evidence type="ECO:0000259" key="5">
    <source>
        <dbReference type="Pfam" id="PF04542"/>
    </source>
</evidence>
<dbReference type="InterPro" id="IPR014284">
    <property type="entry name" value="RNA_pol_sigma-70_dom"/>
</dbReference>
<dbReference type="InterPro" id="IPR013324">
    <property type="entry name" value="RNA_pol_sigma_r3/r4-like"/>
</dbReference>
<gene>
    <name evidence="7" type="ORF">ABR189_25710</name>
</gene>
<keyword evidence="3" id="KW-0731">Sigma factor</keyword>
<reference evidence="7 8" key="1">
    <citation type="submission" date="2024-06" db="EMBL/GenBank/DDBJ databases">
        <title>Chitinophaga defluvii sp. nov., isolated from municipal sewage.</title>
        <authorList>
            <person name="Zhang L."/>
        </authorList>
    </citation>
    <scope>NUCLEOTIDE SEQUENCE [LARGE SCALE GENOMIC DNA]</scope>
    <source>
        <strain evidence="7 8">H8</strain>
    </source>
</reference>
<dbReference type="Pfam" id="PF04542">
    <property type="entry name" value="Sigma70_r2"/>
    <property type="match status" value="1"/>
</dbReference>
<feature type="domain" description="RNA polymerase sigma-70 region 2" evidence="5">
    <location>
        <begin position="13"/>
        <end position="79"/>
    </location>
</feature>
<evidence type="ECO:0000256" key="1">
    <source>
        <dbReference type="ARBA" id="ARBA00010641"/>
    </source>
</evidence>
<accession>A0ABV2TER9</accession>
<dbReference type="Gene3D" id="1.10.10.10">
    <property type="entry name" value="Winged helix-like DNA-binding domain superfamily/Winged helix DNA-binding domain"/>
    <property type="match status" value="1"/>
</dbReference>
<evidence type="ECO:0000313" key="7">
    <source>
        <dbReference type="EMBL" id="MET7000805.1"/>
    </source>
</evidence>
<protein>
    <submittedName>
        <fullName evidence="7">RNA polymerase sigma factor</fullName>
    </submittedName>
</protein>
<dbReference type="InterPro" id="IPR013249">
    <property type="entry name" value="RNA_pol_sigma70_r4_t2"/>
</dbReference>
<keyword evidence="4" id="KW-0804">Transcription</keyword>
<dbReference type="PANTHER" id="PTHR43133">
    <property type="entry name" value="RNA POLYMERASE ECF-TYPE SIGMA FACTO"/>
    <property type="match status" value="1"/>
</dbReference>
<dbReference type="InterPro" id="IPR039425">
    <property type="entry name" value="RNA_pol_sigma-70-like"/>
</dbReference>
<dbReference type="EMBL" id="JBEXAC010000002">
    <property type="protein sequence ID" value="MET7000805.1"/>
    <property type="molecule type" value="Genomic_DNA"/>
</dbReference>
<dbReference type="InterPro" id="IPR007627">
    <property type="entry name" value="RNA_pol_sigma70_r2"/>
</dbReference>
<evidence type="ECO:0000256" key="3">
    <source>
        <dbReference type="ARBA" id="ARBA00023082"/>
    </source>
</evidence>
<dbReference type="NCBIfam" id="TIGR02937">
    <property type="entry name" value="sigma70-ECF"/>
    <property type="match status" value="1"/>
</dbReference>
<keyword evidence="8" id="KW-1185">Reference proteome</keyword>
<evidence type="ECO:0000259" key="6">
    <source>
        <dbReference type="Pfam" id="PF08281"/>
    </source>
</evidence>
<dbReference type="InterPro" id="IPR036388">
    <property type="entry name" value="WH-like_DNA-bd_sf"/>
</dbReference>
<sequence>MQKQHENRLKRIIDDTHDKLYSVLFGMCADPHLCEDIIQETYIRLWQHLPAVKDDHAILALLRQYARNLFLDEMRKRVRQKEMLMKISSRERLVHPSADKKVLDEERQLEIQRAISKLPQQQQLIFRMHKEHDMSYREIAATLEIATGTIEKQMTRALRSIRHHLKGKDDLVHLS</sequence>
<evidence type="ECO:0000256" key="2">
    <source>
        <dbReference type="ARBA" id="ARBA00023015"/>
    </source>
</evidence>
<dbReference type="SUPFAM" id="SSF88659">
    <property type="entry name" value="Sigma3 and sigma4 domains of RNA polymerase sigma factors"/>
    <property type="match status" value="1"/>
</dbReference>
<name>A0ABV2TER9_9BACT</name>
<dbReference type="Gene3D" id="1.10.1740.10">
    <property type="match status" value="1"/>
</dbReference>
<comment type="similarity">
    <text evidence="1">Belongs to the sigma-70 factor family. ECF subfamily.</text>
</comment>
<dbReference type="SUPFAM" id="SSF88946">
    <property type="entry name" value="Sigma2 domain of RNA polymerase sigma factors"/>
    <property type="match status" value="1"/>
</dbReference>
<organism evidence="7 8">
    <name type="scientific">Chitinophaga defluvii</name>
    <dbReference type="NCBI Taxonomy" id="3163343"/>
    <lineage>
        <taxon>Bacteria</taxon>
        <taxon>Pseudomonadati</taxon>
        <taxon>Bacteroidota</taxon>
        <taxon>Chitinophagia</taxon>
        <taxon>Chitinophagales</taxon>
        <taxon>Chitinophagaceae</taxon>
        <taxon>Chitinophaga</taxon>
    </lineage>
</organism>
<comment type="caution">
    <text evidence="7">The sequence shown here is derived from an EMBL/GenBank/DDBJ whole genome shotgun (WGS) entry which is preliminary data.</text>
</comment>
<keyword evidence="2" id="KW-0805">Transcription regulation</keyword>
<dbReference type="PANTHER" id="PTHR43133:SF46">
    <property type="entry name" value="RNA POLYMERASE SIGMA-70 FACTOR ECF SUBFAMILY"/>
    <property type="match status" value="1"/>
</dbReference>
<proteinExistence type="inferred from homology"/>
<feature type="domain" description="RNA polymerase sigma factor 70 region 4 type 2" evidence="6">
    <location>
        <begin position="109"/>
        <end position="160"/>
    </location>
</feature>
<evidence type="ECO:0000313" key="8">
    <source>
        <dbReference type="Proteomes" id="UP001549749"/>
    </source>
</evidence>
<dbReference type="RefSeq" id="WP_354663358.1">
    <property type="nucleotide sequence ID" value="NZ_JBEXAC010000002.1"/>
</dbReference>
<dbReference type="InterPro" id="IPR013325">
    <property type="entry name" value="RNA_pol_sigma_r2"/>
</dbReference>